<evidence type="ECO:0000313" key="2">
    <source>
        <dbReference type="EMBL" id="WJW65834.1"/>
    </source>
</evidence>
<evidence type="ECO:0000313" key="4">
    <source>
        <dbReference type="Proteomes" id="UP001431572"/>
    </source>
</evidence>
<dbReference type="Proteomes" id="UP000521676">
    <property type="component" value="Unassembled WGS sequence"/>
</dbReference>
<evidence type="ECO:0000313" key="3">
    <source>
        <dbReference type="Proteomes" id="UP000521676"/>
    </source>
</evidence>
<accession>A0A8T7M3D9</accession>
<proteinExistence type="predicted"/>
<dbReference type="EMBL" id="CP128399">
    <property type="protein sequence ID" value="WJW65834.1"/>
    <property type="molecule type" value="Genomic_DNA"/>
</dbReference>
<evidence type="ECO:0000313" key="1">
    <source>
        <dbReference type="EMBL" id="NWJ46466.1"/>
    </source>
</evidence>
<organism evidence="1 3">
    <name type="scientific">Candidatus Chlorohelix allophototropha</name>
    <dbReference type="NCBI Taxonomy" id="3003348"/>
    <lineage>
        <taxon>Bacteria</taxon>
        <taxon>Bacillati</taxon>
        <taxon>Chloroflexota</taxon>
        <taxon>Chloroflexia</taxon>
        <taxon>Candidatus Chloroheliales</taxon>
        <taxon>Candidatus Chloroheliaceae</taxon>
        <taxon>Candidatus Chlorohelix</taxon>
    </lineage>
</organism>
<reference evidence="2" key="2">
    <citation type="journal article" date="2024" name="Nature">
        <title>Anoxygenic phototroph of the Chloroflexota uses a type I reaction centre.</title>
        <authorList>
            <person name="Tsuji J.M."/>
            <person name="Shaw N.A."/>
            <person name="Nagashima S."/>
            <person name="Venkiteswaran J.J."/>
            <person name="Schiff S.L."/>
            <person name="Watanabe T."/>
            <person name="Fukui M."/>
            <person name="Hanada S."/>
            <person name="Tank M."/>
            <person name="Neufeld J.D."/>
        </authorList>
    </citation>
    <scope>NUCLEOTIDE SEQUENCE</scope>
    <source>
        <strain evidence="2">L227-S17</strain>
    </source>
</reference>
<dbReference type="EMBL" id="JACATZ010000001">
    <property type="protein sequence ID" value="NWJ46466.1"/>
    <property type="molecule type" value="Genomic_DNA"/>
</dbReference>
<protein>
    <submittedName>
        <fullName evidence="1">Uncharacterized protein</fullName>
    </submittedName>
</protein>
<reference evidence="1 3" key="1">
    <citation type="submission" date="2020-06" db="EMBL/GenBank/DDBJ databases">
        <title>Anoxygenic phototrophic Chloroflexota member uses a Type I reaction center.</title>
        <authorList>
            <person name="Tsuji J.M."/>
            <person name="Shaw N.A."/>
            <person name="Nagashima S."/>
            <person name="Venkiteswaran J."/>
            <person name="Schiff S.L."/>
            <person name="Hanada S."/>
            <person name="Tank M."/>
            <person name="Neufeld J.D."/>
        </authorList>
    </citation>
    <scope>NUCLEOTIDE SEQUENCE [LARGE SCALE GENOMIC DNA]</scope>
    <source>
        <strain evidence="1">L227-S17</strain>
    </source>
</reference>
<keyword evidence="4" id="KW-1185">Reference proteome</keyword>
<dbReference type="AlphaFoldDB" id="A0A8T7M3D9"/>
<sequence length="179" mass="19500">MAYGWFICPAILTPNRNGAGFPPDIQCGMQKYNDQIVADNPGAVSENWAESEQAYKHFIVKVRATQTTLDLINADTGFIFFTASLDSLITQSNAALTTLENKLTAAYPNGLGIPLADIQATFGSTGASVRTHTYRELLNFIANYPRIIPTWDGTQFVFDTVNGAKAVCQSILTVDSRVV</sequence>
<gene>
    <name evidence="1" type="ORF">HXX08_11355</name>
    <name evidence="2" type="ORF">OZ401_001613</name>
</gene>
<dbReference type="Proteomes" id="UP001431572">
    <property type="component" value="Chromosome 1"/>
</dbReference>
<dbReference type="RefSeq" id="WP_341467719.1">
    <property type="nucleotide sequence ID" value="NZ_CP128399.1"/>
</dbReference>
<name>A0A8T7M3D9_9CHLR</name>